<keyword evidence="4" id="KW-0653">Protein transport</keyword>
<dbReference type="GO" id="GO:0006886">
    <property type="term" value="P:intracellular protein transport"/>
    <property type="evidence" value="ECO:0007669"/>
    <property type="project" value="InterPro"/>
</dbReference>
<dbReference type="InterPro" id="IPR002553">
    <property type="entry name" value="Clathrin/coatomer_adapt-like_N"/>
</dbReference>
<organism evidence="7 8">
    <name type="scientific">Podila minutissima</name>
    <dbReference type="NCBI Taxonomy" id="64525"/>
    <lineage>
        <taxon>Eukaryota</taxon>
        <taxon>Fungi</taxon>
        <taxon>Fungi incertae sedis</taxon>
        <taxon>Mucoromycota</taxon>
        <taxon>Mortierellomycotina</taxon>
        <taxon>Mortierellomycetes</taxon>
        <taxon>Mortierellales</taxon>
        <taxon>Mortierellaceae</taxon>
        <taxon>Podila</taxon>
    </lineage>
</organism>
<evidence type="ECO:0000256" key="1">
    <source>
        <dbReference type="ARBA" id="ARBA00004308"/>
    </source>
</evidence>
<keyword evidence="3" id="KW-0813">Transport</keyword>
<evidence type="ECO:0000256" key="2">
    <source>
        <dbReference type="ARBA" id="ARBA00006613"/>
    </source>
</evidence>
<dbReference type="GO" id="GO:0012505">
    <property type="term" value="C:endomembrane system"/>
    <property type="evidence" value="ECO:0007669"/>
    <property type="project" value="UniProtKB-SubCell"/>
</dbReference>
<dbReference type="GO" id="GO:0030117">
    <property type="term" value="C:membrane coat"/>
    <property type="evidence" value="ECO:0007669"/>
    <property type="project" value="InterPro"/>
</dbReference>
<evidence type="ECO:0000313" key="8">
    <source>
        <dbReference type="Proteomes" id="UP000696485"/>
    </source>
</evidence>
<evidence type="ECO:0000256" key="4">
    <source>
        <dbReference type="ARBA" id="ARBA00022927"/>
    </source>
</evidence>
<comment type="similarity">
    <text evidence="2">Belongs to the adaptor complexes large subunit family.</text>
</comment>
<sequence length="859" mass="95834">MDVAELTEAFKEHGTGNQAQLMQRVQELMGQGVDVSSLFPSMVSVRHRWFFALSCPGRTRRVFVDMASTRDITFKKVIYGFVAQYGRTNEELCILSINTLHQDCADLDPIVRSLALRTLCSLGRKSVFRFMLQPLNKGFQDKNAHVRKTSAMACISLFEVDPIFVLESEIVDKLYSLLRDRDTQVVVNSILALETILADEGGMVVNHNIAAYLISRFKDWTASQLQVILGILCRYKPQSDDEIYEIMNDADDGLQNSSLAAQISTLRLFIWLCQDLNEIHDEVRKTVEETLIKHLESPVPDLVQASLYHLTLVFKYNGSLKNEDKQHIAPILCSHLAVMKDALDLQKSSKGKLDRQLLAGYQKVAHRSITAIGYVGSRYRQAQLQLQGSKESQEATLTDTATTLKSCQLIEKSCLDRLFALLAVFSGMDYVHGSNESDQDRRKKTEIEGSWSSTPVFELDHEDDQTALFISKILTAIEGCWQSRFCSKAQSQEPQGTIFDAHQTKVLGLLLLRHLDQDELDRTAKKKKKPLRFQYDDDLHGLGHGSTGSSTSLDSSTMLNSQLLQQQEELRLGSLSRLVRISGIRLLLLEESVQQYLLQKQIASFKDSSLVADPAVLSGKKLEVAEAALAMRAQYTVLLQQQVQDLAQSVRPARADHLGGRAEQLSLLYLACHLVAFSIEHDAHSIAQDLDAASAIYLQRLEILARVVDQLIPEEGAIRKSELVNNQMKTQSRTMVTGVSRDVADRARLINAMFLNPLMASAAVVDRAPGSPLAARQSLEGTSRRRLDSPLFKTEKYLQIVKQKFVAQFGVNGVSAAKNTPSLSSGSAPEQGATVNLQEAERQDWLFQVGFNTLAMTQA</sequence>
<keyword evidence="8" id="KW-1185">Reference proteome</keyword>
<name>A0A9P5VPU8_9FUNG</name>
<proteinExistence type="inferred from homology"/>
<dbReference type="InterPro" id="IPR026739">
    <property type="entry name" value="AP_beta"/>
</dbReference>
<evidence type="ECO:0000259" key="6">
    <source>
        <dbReference type="Pfam" id="PF01602"/>
    </source>
</evidence>
<evidence type="ECO:0000256" key="3">
    <source>
        <dbReference type="ARBA" id="ARBA00022448"/>
    </source>
</evidence>
<dbReference type="Proteomes" id="UP000696485">
    <property type="component" value="Unassembled WGS sequence"/>
</dbReference>
<comment type="subcellular location">
    <subcellularLocation>
        <location evidence="1">Endomembrane system</location>
    </subcellularLocation>
</comment>
<dbReference type="InterPro" id="IPR016024">
    <property type="entry name" value="ARM-type_fold"/>
</dbReference>
<feature type="domain" description="Clathrin/coatomer adaptor adaptin-like N-terminal" evidence="6">
    <location>
        <begin position="67"/>
        <end position="297"/>
    </location>
</feature>
<accession>A0A9P5VPU8</accession>
<dbReference type="SUPFAM" id="SSF48371">
    <property type="entry name" value="ARM repeat"/>
    <property type="match status" value="1"/>
</dbReference>
<dbReference type="Gene3D" id="1.25.10.10">
    <property type="entry name" value="Leucine-rich Repeat Variant"/>
    <property type="match status" value="1"/>
</dbReference>
<dbReference type="GO" id="GO:0016192">
    <property type="term" value="P:vesicle-mediated transport"/>
    <property type="evidence" value="ECO:0007669"/>
    <property type="project" value="InterPro"/>
</dbReference>
<dbReference type="Pfam" id="PF01602">
    <property type="entry name" value="Adaptin_N"/>
    <property type="match status" value="1"/>
</dbReference>
<evidence type="ECO:0000313" key="7">
    <source>
        <dbReference type="EMBL" id="KAF9335986.1"/>
    </source>
</evidence>
<reference evidence="7" key="1">
    <citation type="journal article" date="2020" name="Fungal Divers.">
        <title>Resolving the Mortierellaceae phylogeny through synthesis of multi-gene phylogenetics and phylogenomics.</title>
        <authorList>
            <person name="Vandepol N."/>
            <person name="Liber J."/>
            <person name="Desiro A."/>
            <person name="Na H."/>
            <person name="Kennedy M."/>
            <person name="Barry K."/>
            <person name="Grigoriev I.V."/>
            <person name="Miller A.N."/>
            <person name="O'Donnell K."/>
            <person name="Stajich J.E."/>
            <person name="Bonito G."/>
        </authorList>
    </citation>
    <scope>NUCLEOTIDE SEQUENCE</scope>
    <source>
        <strain evidence="7">NVP1</strain>
    </source>
</reference>
<dbReference type="InterPro" id="IPR011989">
    <property type="entry name" value="ARM-like"/>
</dbReference>
<gene>
    <name evidence="7" type="primary">AP4B1</name>
    <name evidence="7" type="ORF">BG006_010041</name>
</gene>
<dbReference type="PANTHER" id="PTHR11134">
    <property type="entry name" value="ADAPTOR COMPLEX SUBUNIT BETA FAMILY MEMBER"/>
    <property type="match status" value="1"/>
</dbReference>
<protein>
    <submittedName>
        <fullName evidence="7">AP-4 complex subunit beta-1</fullName>
    </submittedName>
</protein>
<keyword evidence="5" id="KW-0472">Membrane</keyword>
<comment type="caution">
    <text evidence="7">The sequence shown here is derived from an EMBL/GenBank/DDBJ whole genome shotgun (WGS) entry which is preliminary data.</text>
</comment>
<evidence type="ECO:0000256" key="5">
    <source>
        <dbReference type="ARBA" id="ARBA00023136"/>
    </source>
</evidence>
<dbReference type="EMBL" id="JAAAUY010000077">
    <property type="protein sequence ID" value="KAF9335986.1"/>
    <property type="molecule type" value="Genomic_DNA"/>
</dbReference>
<dbReference type="AlphaFoldDB" id="A0A9P5VPU8"/>